<dbReference type="EMBL" id="PDPS01000024">
    <property type="protein sequence ID" value="PID57999.1"/>
    <property type="molecule type" value="Genomic_DNA"/>
</dbReference>
<sequence length="88" mass="9770">MMIQAFNMTRERIGSVECFRGGGKKLKNGEKMPTGCCSADSGRHAWNACLLKSETDRAKNFNFVSIQTPDMLILLRFGTKTPEIAEAL</sequence>
<evidence type="ECO:0000313" key="2">
    <source>
        <dbReference type="Proteomes" id="UP000229740"/>
    </source>
</evidence>
<reference evidence="1 2" key="1">
    <citation type="submission" date="2017-10" db="EMBL/GenBank/DDBJ databases">
        <title>Novel microbial diversity and functional potential in the marine mammal oral microbiome.</title>
        <authorList>
            <person name="Dudek N.K."/>
            <person name="Sun C.L."/>
            <person name="Burstein D."/>
            <person name="Kantor R.S."/>
            <person name="Aliaga Goltsman D.S."/>
            <person name="Bik E.M."/>
            <person name="Thomas B.C."/>
            <person name="Banfield J.F."/>
            <person name="Relman D.A."/>
        </authorList>
    </citation>
    <scope>NUCLEOTIDE SEQUENCE [LARGE SCALE GENOMIC DNA]</scope>
    <source>
        <strain evidence="1">DOLZORAL124_49_17</strain>
    </source>
</reference>
<proteinExistence type="predicted"/>
<name>A0A2G6E7C1_9BACT</name>
<gene>
    <name evidence="1" type="ORF">CSB45_04740</name>
</gene>
<accession>A0A2G6E7C1</accession>
<dbReference type="AlphaFoldDB" id="A0A2G6E7C1"/>
<protein>
    <submittedName>
        <fullName evidence="1">Uncharacterized protein</fullName>
    </submittedName>
</protein>
<evidence type="ECO:0000313" key="1">
    <source>
        <dbReference type="EMBL" id="PID57999.1"/>
    </source>
</evidence>
<comment type="caution">
    <text evidence="1">The sequence shown here is derived from an EMBL/GenBank/DDBJ whole genome shotgun (WGS) entry which is preliminary data.</text>
</comment>
<organism evidence="1 2">
    <name type="scientific">candidate division KSB3 bacterium</name>
    <dbReference type="NCBI Taxonomy" id="2044937"/>
    <lineage>
        <taxon>Bacteria</taxon>
        <taxon>candidate division KSB3</taxon>
    </lineage>
</organism>
<dbReference type="Proteomes" id="UP000229740">
    <property type="component" value="Unassembled WGS sequence"/>
</dbReference>